<dbReference type="Proteomes" id="UP001516400">
    <property type="component" value="Unassembled WGS sequence"/>
</dbReference>
<dbReference type="AlphaFoldDB" id="A0ABD2P904"/>
<reference evidence="1 2" key="1">
    <citation type="journal article" date="2021" name="BMC Biol.">
        <title>Horizontally acquired antibacterial genes associated with adaptive radiation of ladybird beetles.</title>
        <authorList>
            <person name="Li H.S."/>
            <person name="Tang X.F."/>
            <person name="Huang Y.H."/>
            <person name="Xu Z.Y."/>
            <person name="Chen M.L."/>
            <person name="Du X.Y."/>
            <person name="Qiu B.Y."/>
            <person name="Chen P.T."/>
            <person name="Zhang W."/>
            <person name="Slipinski A."/>
            <person name="Escalona H.E."/>
            <person name="Waterhouse R.M."/>
            <person name="Zwick A."/>
            <person name="Pang H."/>
        </authorList>
    </citation>
    <scope>NUCLEOTIDE SEQUENCE [LARGE SCALE GENOMIC DNA]</scope>
    <source>
        <strain evidence="1">SYSU2018</strain>
    </source>
</reference>
<organism evidence="1 2">
    <name type="scientific">Cryptolaemus montrouzieri</name>
    <dbReference type="NCBI Taxonomy" id="559131"/>
    <lineage>
        <taxon>Eukaryota</taxon>
        <taxon>Metazoa</taxon>
        <taxon>Ecdysozoa</taxon>
        <taxon>Arthropoda</taxon>
        <taxon>Hexapoda</taxon>
        <taxon>Insecta</taxon>
        <taxon>Pterygota</taxon>
        <taxon>Neoptera</taxon>
        <taxon>Endopterygota</taxon>
        <taxon>Coleoptera</taxon>
        <taxon>Polyphaga</taxon>
        <taxon>Cucujiformia</taxon>
        <taxon>Coccinelloidea</taxon>
        <taxon>Coccinellidae</taxon>
        <taxon>Scymninae</taxon>
        <taxon>Scymnini</taxon>
        <taxon>Cryptolaemus</taxon>
    </lineage>
</organism>
<keyword evidence="2" id="KW-1185">Reference proteome</keyword>
<sequence length="91" mass="10506">MAQKDVKIFLSLLSIFFFGPQKKEENAIRLIPSAGRCNAKRNLRPTKLLEQCDLMPEEGFNELSEDMPRFPVLWWSLFGSSSDFSQAHSKR</sequence>
<proteinExistence type="predicted"/>
<accession>A0ABD2P904</accession>
<evidence type="ECO:0000313" key="2">
    <source>
        <dbReference type="Proteomes" id="UP001516400"/>
    </source>
</evidence>
<protein>
    <recommendedName>
        <fullName evidence="3">Secreted protein</fullName>
    </recommendedName>
</protein>
<dbReference type="EMBL" id="JABFTP020000185">
    <property type="protein sequence ID" value="KAL3287479.1"/>
    <property type="molecule type" value="Genomic_DNA"/>
</dbReference>
<evidence type="ECO:0008006" key="3">
    <source>
        <dbReference type="Google" id="ProtNLM"/>
    </source>
</evidence>
<evidence type="ECO:0000313" key="1">
    <source>
        <dbReference type="EMBL" id="KAL3287479.1"/>
    </source>
</evidence>
<gene>
    <name evidence="1" type="ORF">HHI36_001950</name>
</gene>
<name>A0ABD2P904_9CUCU</name>
<comment type="caution">
    <text evidence="1">The sequence shown here is derived from an EMBL/GenBank/DDBJ whole genome shotgun (WGS) entry which is preliminary data.</text>
</comment>